<reference evidence="6 7" key="1">
    <citation type="journal article" date="2011" name="J. Bacteriol.">
        <title>Genome sequence of the plant-pathogenic bacterium Dickeya dadantii 3937.</title>
        <authorList>
            <person name="Glasner J.D."/>
            <person name="Yang C.H."/>
            <person name="Reverchon S."/>
            <person name="Hugouvieux-Cotte-Pattat N."/>
            <person name="Condemine G."/>
            <person name="Bohin J.P."/>
            <person name="Van Gijsegem F."/>
            <person name="Yang S."/>
            <person name="Franza T."/>
            <person name="Expert D."/>
            <person name="Plunkett G. III"/>
            <person name="San Francisco M.J."/>
            <person name="Charkowski A.O."/>
            <person name="Py B."/>
            <person name="Bell K."/>
            <person name="Rauscher L."/>
            <person name="Rodriguez-Palenzuela P."/>
            <person name="Toussaint A."/>
            <person name="Holeva M.C."/>
            <person name="He S.Y."/>
            <person name="Douet V."/>
            <person name="Boccara M."/>
            <person name="Blanco C."/>
            <person name="Toth I."/>
            <person name="Anderson B.D."/>
            <person name="Biehl B.S."/>
            <person name="Mau B."/>
            <person name="Flynn S.M."/>
            <person name="Barras F."/>
            <person name="Lindeberg M."/>
            <person name="Birch P.R."/>
            <person name="Tsuyumu S."/>
            <person name="Shi X."/>
            <person name="Hibbing M."/>
            <person name="Yap M.N."/>
            <person name="Carpentier M."/>
            <person name="Dassa E."/>
            <person name="Umehara M."/>
            <person name="Kim J.F."/>
            <person name="Rusch M."/>
            <person name="Soni P."/>
            <person name="Mayhew G.F."/>
            <person name="Fouts D.E."/>
            <person name="Gill S.R."/>
            <person name="Blattner F.R."/>
            <person name="Keen N.T."/>
            <person name="Perna N.T."/>
        </authorList>
    </citation>
    <scope>NUCLEOTIDE SEQUENCE [LARGE SCALE GENOMIC DNA]</scope>
    <source>
        <strain evidence="6 7">3937</strain>
    </source>
</reference>
<evidence type="ECO:0000256" key="1">
    <source>
        <dbReference type="ARBA" id="ARBA00004196"/>
    </source>
</evidence>
<dbReference type="PROSITE" id="PS51318">
    <property type="entry name" value="TAT"/>
    <property type="match status" value="1"/>
</dbReference>
<dbReference type="PANTHER" id="PTHR30290">
    <property type="entry name" value="PERIPLASMIC BINDING COMPONENT OF ABC TRANSPORTER"/>
    <property type="match status" value="1"/>
</dbReference>
<comment type="similarity">
    <text evidence="2">Belongs to the bacterial solute-binding protein 5 family.</text>
</comment>
<organism evidence="6 7">
    <name type="scientific">Dickeya dadantii (strain 3937)</name>
    <name type="common">Erwinia chrysanthemi (strain 3937)</name>
    <dbReference type="NCBI Taxonomy" id="198628"/>
    <lineage>
        <taxon>Bacteria</taxon>
        <taxon>Pseudomonadati</taxon>
        <taxon>Pseudomonadota</taxon>
        <taxon>Gammaproteobacteria</taxon>
        <taxon>Enterobacterales</taxon>
        <taxon>Pectobacteriaceae</taxon>
        <taxon>Dickeya</taxon>
    </lineage>
</organism>
<dbReference type="GO" id="GO:0030288">
    <property type="term" value="C:outer membrane-bounded periplasmic space"/>
    <property type="evidence" value="ECO:0007669"/>
    <property type="project" value="UniProtKB-ARBA"/>
</dbReference>
<dbReference type="PIRSF" id="PIRSF002741">
    <property type="entry name" value="MppA"/>
    <property type="match status" value="1"/>
</dbReference>
<evidence type="ECO:0000259" key="5">
    <source>
        <dbReference type="Pfam" id="PF00496"/>
    </source>
</evidence>
<evidence type="ECO:0000256" key="4">
    <source>
        <dbReference type="ARBA" id="ARBA00022729"/>
    </source>
</evidence>
<evidence type="ECO:0000256" key="3">
    <source>
        <dbReference type="ARBA" id="ARBA00022448"/>
    </source>
</evidence>
<evidence type="ECO:0000313" key="7">
    <source>
        <dbReference type="Proteomes" id="UP000006859"/>
    </source>
</evidence>
<dbReference type="InterPro" id="IPR006311">
    <property type="entry name" value="TAT_signal"/>
</dbReference>
<dbReference type="InterPro" id="IPR000914">
    <property type="entry name" value="SBP_5_dom"/>
</dbReference>
<feature type="domain" description="Solute-binding protein family 5" evidence="5">
    <location>
        <begin position="95"/>
        <end position="438"/>
    </location>
</feature>
<dbReference type="GO" id="GO:0015833">
    <property type="term" value="P:peptide transport"/>
    <property type="evidence" value="ECO:0007669"/>
    <property type="project" value="TreeGrafter"/>
</dbReference>
<evidence type="ECO:0000313" key="6">
    <source>
        <dbReference type="EMBL" id="ADM96595.1"/>
    </source>
</evidence>
<dbReference type="SUPFAM" id="SSF53850">
    <property type="entry name" value="Periplasmic binding protein-like II"/>
    <property type="match status" value="1"/>
</dbReference>
<dbReference type="GO" id="GO:1904680">
    <property type="term" value="F:peptide transmembrane transporter activity"/>
    <property type="evidence" value="ECO:0007669"/>
    <property type="project" value="TreeGrafter"/>
</dbReference>
<dbReference type="InterPro" id="IPR030678">
    <property type="entry name" value="Peptide/Ni-bd"/>
</dbReference>
<dbReference type="KEGG" id="ddd:Dda3937_01275"/>
<gene>
    <name evidence="6" type="ordered locus">Dda3937_01275</name>
</gene>
<dbReference type="eggNOG" id="COG0747">
    <property type="taxonomic scope" value="Bacteria"/>
</dbReference>
<sequence length="524" mass="57708">MMDEHSRREHNMNRRHFIKSACALSVAAAATGWPLSAAWGADAAEKPKKGGHLIVGVDNASSTDRLDPAFWFETYMYFVGSQLFNNLLELDEKGELAPSLAESWDSKDGGRTWVLHIRKGVQFHDGRTLGAKDVIYSLNHHRGEKSSSSVKGYLDPVIAMDATGSHEVTIRLSEPNVEFVALLSDVHFAITAENESFDKGIGTGAFILESFQPGVRTLVKRNPNHWNSERGHVDSVETLAMNDSTARVAALVSGSAHIINRVNPRIVGRIQNMPTLQLLRSRDSQIFTFPGLGNVAPFNNEDGRLALKYAIDRQQIIDTVLGGYASVANDNPIFPSNRYFAKDIPQRPYDPEKAKWHWQKAGFSGPLTLSVADAGFPGAVDAGQLYQASAQKAGIPLNVERVPDDAFWDNVWMKKPFVSSNWSVRPTADALLSLVFTSQAPWNESAWKDAGFDQLVQAARGEVNEDKRRQIYHDIQVMLVDKGSEIIPLYADALDACSNKVKGLSAIPGFPLSGNRAAEKVWLA</sequence>
<accession>E0SI81</accession>
<dbReference type="Gene3D" id="3.10.105.10">
    <property type="entry name" value="Dipeptide-binding Protein, Domain 3"/>
    <property type="match status" value="1"/>
</dbReference>
<keyword evidence="4" id="KW-0732">Signal</keyword>
<name>E0SI81_DICD3</name>
<dbReference type="Pfam" id="PF00496">
    <property type="entry name" value="SBP_bac_5"/>
    <property type="match status" value="1"/>
</dbReference>
<protein>
    <submittedName>
        <fullName evidence="6">ABC transporter, periplasmic binding-protein</fullName>
    </submittedName>
</protein>
<dbReference type="HOGENOM" id="CLU_017028_7_4_6"/>
<dbReference type="STRING" id="198628.Dda3937_01275"/>
<evidence type="ECO:0000256" key="2">
    <source>
        <dbReference type="ARBA" id="ARBA00005695"/>
    </source>
</evidence>
<dbReference type="EMBL" id="CP002038">
    <property type="protein sequence ID" value="ADM96595.1"/>
    <property type="molecule type" value="Genomic_DNA"/>
</dbReference>
<dbReference type="InterPro" id="IPR039424">
    <property type="entry name" value="SBP_5"/>
</dbReference>
<dbReference type="CDD" id="cd08503">
    <property type="entry name" value="PBP2_NikA_DppA_OppA_like_17"/>
    <property type="match status" value="1"/>
</dbReference>
<dbReference type="Gene3D" id="3.40.190.10">
    <property type="entry name" value="Periplasmic binding protein-like II"/>
    <property type="match status" value="1"/>
</dbReference>
<keyword evidence="7" id="KW-1185">Reference proteome</keyword>
<dbReference type="GO" id="GO:0043190">
    <property type="term" value="C:ATP-binding cassette (ABC) transporter complex"/>
    <property type="evidence" value="ECO:0007669"/>
    <property type="project" value="InterPro"/>
</dbReference>
<dbReference type="Proteomes" id="UP000006859">
    <property type="component" value="Chromosome"/>
</dbReference>
<dbReference type="PANTHER" id="PTHR30290:SF10">
    <property type="entry name" value="PERIPLASMIC OLIGOPEPTIDE-BINDING PROTEIN-RELATED"/>
    <property type="match status" value="1"/>
</dbReference>
<comment type="subcellular location">
    <subcellularLocation>
        <location evidence="1">Cell envelope</location>
    </subcellularLocation>
</comment>
<keyword evidence="3" id="KW-0813">Transport</keyword>
<proteinExistence type="inferred from homology"/>
<dbReference type="AlphaFoldDB" id="E0SI81"/>